<dbReference type="EnsemblProtists" id="EOD04922">
    <property type="protein sequence ID" value="EOD04922"/>
    <property type="gene ID" value="EMIHUDRAFT_250374"/>
</dbReference>
<dbReference type="CDD" id="cd00037">
    <property type="entry name" value="CLECT"/>
    <property type="match status" value="1"/>
</dbReference>
<dbReference type="GeneID" id="17251071"/>
<dbReference type="PANTHER" id="PTHR22803">
    <property type="entry name" value="MANNOSE, PHOSPHOLIPASE, LECTIN RECEPTOR RELATED"/>
    <property type="match status" value="1"/>
</dbReference>
<keyword evidence="1" id="KW-1015">Disulfide bond</keyword>
<dbReference type="Gene3D" id="3.80.20.20">
    <property type="entry name" value="Receptor L-domain"/>
    <property type="match status" value="1"/>
</dbReference>
<feature type="chain" id="PRO_5044288214" description="C-type lectin domain-containing protein" evidence="2">
    <location>
        <begin position="19"/>
        <end position="597"/>
    </location>
</feature>
<dbReference type="InterPro" id="IPR050111">
    <property type="entry name" value="C-type_lectin/snaclec_domain"/>
</dbReference>
<dbReference type="SMART" id="SM00034">
    <property type="entry name" value="CLECT"/>
    <property type="match status" value="1"/>
</dbReference>
<dbReference type="Gene3D" id="3.10.100.10">
    <property type="entry name" value="Mannose-Binding Protein A, subunit A"/>
    <property type="match status" value="1"/>
</dbReference>
<proteinExistence type="predicted"/>
<evidence type="ECO:0000259" key="3">
    <source>
        <dbReference type="PROSITE" id="PS50041"/>
    </source>
</evidence>
<evidence type="ECO:0000256" key="1">
    <source>
        <dbReference type="ARBA" id="ARBA00023157"/>
    </source>
</evidence>
<reference evidence="5" key="1">
    <citation type="journal article" date="2013" name="Nature">
        <title>Pan genome of the phytoplankton Emiliania underpins its global distribution.</title>
        <authorList>
            <person name="Read B.A."/>
            <person name="Kegel J."/>
            <person name="Klute M.J."/>
            <person name="Kuo A."/>
            <person name="Lefebvre S.C."/>
            <person name="Maumus F."/>
            <person name="Mayer C."/>
            <person name="Miller J."/>
            <person name="Monier A."/>
            <person name="Salamov A."/>
            <person name="Young J."/>
            <person name="Aguilar M."/>
            <person name="Claverie J.M."/>
            <person name="Frickenhaus S."/>
            <person name="Gonzalez K."/>
            <person name="Herman E.K."/>
            <person name="Lin Y.C."/>
            <person name="Napier J."/>
            <person name="Ogata H."/>
            <person name="Sarno A.F."/>
            <person name="Shmutz J."/>
            <person name="Schroeder D."/>
            <person name="de Vargas C."/>
            <person name="Verret F."/>
            <person name="von Dassow P."/>
            <person name="Valentin K."/>
            <person name="Van de Peer Y."/>
            <person name="Wheeler G."/>
            <person name="Dacks J.B."/>
            <person name="Delwiche C.F."/>
            <person name="Dyhrman S.T."/>
            <person name="Glockner G."/>
            <person name="John U."/>
            <person name="Richards T."/>
            <person name="Worden A.Z."/>
            <person name="Zhang X."/>
            <person name="Grigoriev I.V."/>
            <person name="Allen A.E."/>
            <person name="Bidle K."/>
            <person name="Borodovsky M."/>
            <person name="Bowler C."/>
            <person name="Brownlee C."/>
            <person name="Cock J.M."/>
            <person name="Elias M."/>
            <person name="Gladyshev V.N."/>
            <person name="Groth M."/>
            <person name="Guda C."/>
            <person name="Hadaegh A."/>
            <person name="Iglesias-Rodriguez M.D."/>
            <person name="Jenkins J."/>
            <person name="Jones B.M."/>
            <person name="Lawson T."/>
            <person name="Leese F."/>
            <person name="Lindquist E."/>
            <person name="Lobanov A."/>
            <person name="Lomsadze A."/>
            <person name="Malik S.B."/>
            <person name="Marsh M.E."/>
            <person name="Mackinder L."/>
            <person name="Mock T."/>
            <person name="Mueller-Roeber B."/>
            <person name="Pagarete A."/>
            <person name="Parker M."/>
            <person name="Probert I."/>
            <person name="Quesneville H."/>
            <person name="Raines C."/>
            <person name="Rensing S.A."/>
            <person name="Riano-Pachon D.M."/>
            <person name="Richier S."/>
            <person name="Rokitta S."/>
            <person name="Shiraiwa Y."/>
            <person name="Soanes D.M."/>
            <person name="van der Giezen M."/>
            <person name="Wahlund T.M."/>
            <person name="Williams B."/>
            <person name="Wilson W."/>
            <person name="Wolfe G."/>
            <person name="Wurch L.L."/>
        </authorList>
    </citation>
    <scope>NUCLEOTIDE SEQUENCE</scope>
</reference>
<keyword evidence="2" id="KW-0732">Signal</keyword>
<evidence type="ECO:0000313" key="4">
    <source>
        <dbReference type="EnsemblProtists" id="EOD04922"/>
    </source>
</evidence>
<dbReference type="PROSITE" id="PS50041">
    <property type="entry name" value="C_TYPE_LECTIN_2"/>
    <property type="match status" value="1"/>
</dbReference>
<dbReference type="PaxDb" id="2903-EOD04922"/>
<feature type="domain" description="C-type lectin" evidence="3">
    <location>
        <begin position="103"/>
        <end position="212"/>
    </location>
</feature>
<dbReference type="InterPro" id="IPR016187">
    <property type="entry name" value="CTDL_fold"/>
</dbReference>
<reference evidence="4" key="2">
    <citation type="submission" date="2024-10" db="UniProtKB">
        <authorList>
            <consortium name="EnsemblProtists"/>
        </authorList>
    </citation>
    <scope>IDENTIFICATION</scope>
</reference>
<dbReference type="STRING" id="2903.R1B6Z3"/>
<dbReference type="eggNOG" id="KOG4297">
    <property type="taxonomic scope" value="Eukaryota"/>
</dbReference>
<dbReference type="Pfam" id="PF00059">
    <property type="entry name" value="Lectin_C"/>
    <property type="match status" value="1"/>
</dbReference>
<dbReference type="SUPFAM" id="SSF52058">
    <property type="entry name" value="L domain-like"/>
    <property type="match status" value="1"/>
</dbReference>
<sequence length="597" mass="62349">MLRLFLTATAAVVGHALSAATDNRASSAAAVNERDASLKASDAALEELARLREGLALQDKHVSSKGPVRGLTYAVLPDAPSRAGASRMVASQKETTAGASGTFVVYNSPTKTWADAKADCESRGLELAYILSESENDELKESAGTAKVWIGATDGESEGAWSTWAVGEAMSYANWNIGEPNDSGGEDCAMMFGSNGLWNDAACSRTLAYACRAESPPFLCQAGRGESGGSYASGDFGDNSRAACAAVCDGSNDCVAFDVANTDKANACRLYAANTEPRLGDGGADNRQYCQSTTRSACRAVVCDSDKVTLTAARTMGCTSITKTLVAEGESGDITLGCLQTVSNINIYNQDALASLSFPLLARAGSISLDSNTYLTSLSLPRLTDVNSLRFEFNLLRSLSMPLVANVGYLGFYYGRDELTSLSLPLLTNLGQLTIDYTRIASISFPKLANVEGSISILASDSITSLSLPLLTDVGISLSLPKLTNIGDSLGIYSNHRLTSLSLPLLANALANTCRAESPPYLCQTGQGQYGASNDGGDFGDKVLCAAACDGSDTCAAFDFASTGKANACRLYAANAAPRLGDGGADNRQYCQSTTRS</sequence>
<evidence type="ECO:0000256" key="2">
    <source>
        <dbReference type="SAM" id="SignalP"/>
    </source>
</evidence>
<feature type="signal peptide" evidence="2">
    <location>
        <begin position="1"/>
        <end position="18"/>
    </location>
</feature>
<dbReference type="SUPFAM" id="SSF56436">
    <property type="entry name" value="C-type lectin-like"/>
    <property type="match status" value="1"/>
</dbReference>
<dbReference type="PROSITE" id="PS00615">
    <property type="entry name" value="C_TYPE_LECTIN_1"/>
    <property type="match status" value="1"/>
</dbReference>
<dbReference type="InterPro" id="IPR036941">
    <property type="entry name" value="Rcpt_L-dom_sf"/>
</dbReference>
<dbReference type="KEGG" id="ehx:EMIHUDRAFT_250374"/>
<dbReference type="AlphaFoldDB" id="A0A0D3I0Y7"/>
<accession>A0A0D3I0Y7</accession>
<dbReference type="HOGENOM" id="CLU_457466_0_0_1"/>
<keyword evidence="5" id="KW-1185">Reference proteome</keyword>
<dbReference type="InterPro" id="IPR016186">
    <property type="entry name" value="C-type_lectin-like/link_sf"/>
</dbReference>
<dbReference type="Proteomes" id="UP000013827">
    <property type="component" value="Unassembled WGS sequence"/>
</dbReference>
<dbReference type="RefSeq" id="XP_005757351.1">
    <property type="nucleotide sequence ID" value="XM_005757294.1"/>
</dbReference>
<name>A0A0D3I0Y7_EMIH1</name>
<protein>
    <recommendedName>
        <fullName evidence="3">C-type lectin domain-containing protein</fullName>
    </recommendedName>
</protein>
<evidence type="ECO:0000313" key="5">
    <source>
        <dbReference type="Proteomes" id="UP000013827"/>
    </source>
</evidence>
<dbReference type="InterPro" id="IPR001304">
    <property type="entry name" value="C-type_lectin-like"/>
</dbReference>
<dbReference type="InterPro" id="IPR018378">
    <property type="entry name" value="C-type_lectin_CS"/>
</dbReference>
<organism evidence="4 5">
    <name type="scientific">Emiliania huxleyi (strain CCMP1516)</name>
    <dbReference type="NCBI Taxonomy" id="280463"/>
    <lineage>
        <taxon>Eukaryota</taxon>
        <taxon>Haptista</taxon>
        <taxon>Haptophyta</taxon>
        <taxon>Prymnesiophyceae</taxon>
        <taxon>Isochrysidales</taxon>
        <taxon>Noelaerhabdaceae</taxon>
        <taxon>Emiliania</taxon>
    </lineage>
</organism>